<feature type="non-terminal residue" evidence="1">
    <location>
        <position position="1"/>
    </location>
</feature>
<sequence length="79" mass="9085">WEHSDFLCHILNGLLAALHEVYNVKKMANELWTSLDHKYKNEDIEKDNKGTGKKLSKTTTINGVKENVVDVKKDFKKGK</sequence>
<accession>A0A9D3VHA7</accession>
<name>A0A9D3VHA7_9ROSI</name>
<evidence type="ECO:0000313" key="2">
    <source>
        <dbReference type="Proteomes" id="UP000828251"/>
    </source>
</evidence>
<keyword evidence="2" id="KW-1185">Reference proteome</keyword>
<reference evidence="1 2" key="1">
    <citation type="journal article" date="2021" name="Plant Biotechnol. J.">
        <title>Multi-omics assisted identification of the key and species-specific regulatory components of drought-tolerant mechanisms in Gossypium stocksii.</title>
        <authorList>
            <person name="Yu D."/>
            <person name="Ke L."/>
            <person name="Zhang D."/>
            <person name="Wu Y."/>
            <person name="Sun Y."/>
            <person name="Mei J."/>
            <person name="Sun J."/>
            <person name="Sun Y."/>
        </authorList>
    </citation>
    <scope>NUCLEOTIDE SEQUENCE [LARGE SCALE GENOMIC DNA]</scope>
    <source>
        <strain evidence="2">cv. E1</strain>
        <tissue evidence="1">Leaf</tissue>
    </source>
</reference>
<dbReference type="AlphaFoldDB" id="A0A9D3VHA7"/>
<dbReference type="Proteomes" id="UP000828251">
    <property type="component" value="Unassembled WGS sequence"/>
</dbReference>
<proteinExistence type="predicted"/>
<gene>
    <name evidence="1" type="ORF">J1N35_022278</name>
</gene>
<organism evidence="1 2">
    <name type="scientific">Gossypium stocksii</name>
    <dbReference type="NCBI Taxonomy" id="47602"/>
    <lineage>
        <taxon>Eukaryota</taxon>
        <taxon>Viridiplantae</taxon>
        <taxon>Streptophyta</taxon>
        <taxon>Embryophyta</taxon>
        <taxon>Tracheophyta</taxon>
        <taxon>Spermatophyta</taxon>
        <taxon>Magnoliopsida</taxon>
        <taxon>eudicotyledons</taxon>
        <taxon>Gunneridae</taxon>
        <taxon>Pentapetalae</taxon>
        <taxon>rosids</taxon>
        <taxon>malvids</taxon>
        <taxon>Malvales</taxon>
        <taxon>Malvaceae</taxon>
        <taxon>Malvoideae</taxon>
        <taxon>Gossypium</taxon>
    </lineage>
</organism>
<comment type="caution">
    <text evidence="1">The sequence shown here is derived from an EMBL/GenBank/DDBJ whole genome shotgun (WGS) entry which is preliminary data.</text>
</comment>
<protein>
    <submittedName>
        <fullName evidence="1">Uncharacterized protein</fullName>
    </submittedName>
</protein>
<evidence type="ECO:0000313" key="1">
    <source>
        <dbReference type="EMBL" id="KAH1082517.1"/>
    </source>
</evidence>
<dbReference type="OrthoDB" id="692961at2759"/>
<dbReference type="EMBL" id="JAIQCV010000007">
    <property type="protein sequence ID" value="KAH1082517.1"/>
    <property type="molecule type" value="Genomic_DNA"/>
</dbReference>